<keyword evidence="2" id="KW-1185">Reference proteome</keyword>
<accession>A0A8J4TIZ0</accession>
<reference evidence="1" key="1">
    <citation type="submission" date="2020-07" db="EMBL/GenBank/DDBJ databases">
        <title>Clarias magur genome sequencing, assembly and annotation.</title>
        <authorList>
            <person name="Kushwaha B."/>
            <person name="Kumar R."/>
            <person name="Das P."/>
            <person name="Joshi C.G."/>
            <person name="Kumar D."/>
            <person name="Nagpure N.S."/>
            <person name="Pandey M."/>
            <person name="Agarwal S."/>
            <person name="Srivastava S."/>
            <person name="Singh M."/>
            <person name="Sahoo L."/>
            <person name="Jayasankar P."/>
            <person name="Meher P.K."/>
            <person name="Koringa P.G."/>
            <person name="Iquebal M.A."/>
            <person name="Das S.P."/>
            <person name="Bit A."/>
            <person name="Patnaik S."/>
            <person name="Patel N."/>
            <person name="Shah T.M."/>
            <person name="Hinsu A."/>
            <person name="Jena J.K."/>
        </authorList>
    </citation>
    <scope>NUCLEOTIDE SEQUENCE</scope>
    <source>
        <strain evidence="1">CIFAMagur01</strain>
        <tissue evidence="1">Testis</tissue>
    </source>
</reference>
<organism evidence="1 2">
    <name type="scientific">Clarias magur</name>
    <name type="common">Asian catfish</name>
    <name type="synonym">Macropteronotus magur</name>
    <dbReference type="NCBI Taxonomy" id="1594786"/>
    <lineage>
        <taxon>Eukaryota</taxon>
        <taxon>Metazoa</taxon>
        <taxon>Chordata</taxon>
        <taxon>Craniata</taxon>
        <taxon>Vertebrata</taxon>
        <taxon>Euteleostomi</taxon>
        <taxon>Actinopterygii</taxon>
        <taxon>Neopterygii</taxon>
        <taxon>Teleostei</taxon>
        <taxon>Ostariophysi</taxon>
        <taxon>Siluriformes</taxon>
        <taxon>Clariidae</taxon>
        <taxon>Clarias</taxon>
    </lineage>
</organism>
<protein>
    <submittedName>
        <fullName evidence="1">Cytosolic phospholipase A2 zeta-like</fullName>
    </submittedName>
</protein>
<dbReference type="AlphaFoldDB" id="A0A8J4TIZ0"/>
<dbReference type="Proteomes" id="UP000727407">
    <property type="component" value="Unassembled WGS sequence"/>
</dbReference>
<evidence type="ECO:0000313" key="2">
    <source>
        <dbReference type="Proteomes" id="UP000727407"/>
    </source>
</evidence>
<comment type="caution">
    <text evidence="1">The sequence shown here is derived from an EMBL/GenBank/DDBJ whole genome shotgun (WGS) entry which is preliminary data.</text>
</comment>
<sequence length="56" mass="6314">ADNILESVDTVRISPEPLEVAKILNVRPFISSVYNFLKGYSLHNMYRVSPGFNSTN</sequence>
<dbReference type="EMBL" id="QNUK01000581">
    <property type="protein sequence ID" value="KAF5891463.1"/>
    <property type="molecule type" value="Genomic_DNA"/>
</dbReference>
<feature type="non-terminal residue" evidence="1">
    <location>
        <position position="56"/>
    </location>
</feature>
<dbReference type="OrthoDB" id="6121437at2759"/>
<evidence type="ECO:0000313" key="1">
    <source>
        <dbReference type="EMBL" id="KAF5891463.1"/>
    </source>
</evidence>
<proteinExistence type="predicted"/>
<gene>
    <name evidence="1" type="ORF">DAT39_018829</name>
</gene>
<name>A0A8J4TIZ0_CLAMG</name>
<feature type="non-terminal residue" evidence="1">
    <location>
        <position position="1"/>
    </location>
</feature>